<dbReference type="STRING" id="48699.ENSPLAP00000021211"/>
<dbReference type="GO" id="GO:0071526">
    <property type="term" value="P:semaphorin-plexin signaling pathway"/>
    <property type="evidence" value="ECO:0007669"/>
    <property type="project" value="TreeGrafter"/>
</dbReference>
<evidence type="ECO:0000313" key="5">
    <source>
        <dbReference type="Proteomes" id="UP000261500"/>
    </source>
</evidence>
<evidence type="ECO:0000256" key="2">
    <source>
        <dbReference type="PROSITE-ProRule" id="PRU00352"/>
    </source>
</evidence>
<evidence type="ECO:0000256" key="1">
    <source>
        <dbReference type="ARBA" id="ARBA00023180"/>
    </source>
</evidence>
<dbReference type="GeneTree" id="ENSGT00940000159885"/>
<keyword evidence="5" id="KW-1185">Reference proteome</keyword>
<dbReference type="SMART" id="SM00630">
    <property type="entry name" value="Sema"/>
    <property type="match status" value="1"/>
</dbReference>
<proteinExistence type="predicted"/>
<dbReference type="GO" id="GO:0001755">
    <property type="term" value="P:neural crest cell migration"/>
    <property type="evidence" value="ECO:0007669"/>
    <property type="project" value="TreeGrafter"/>
</dbReference>
<dbReference type="GO" id="GO:0005886">
    <property type="term" value="C:plasma membrane"/>
    <property type="evidence" value="ECO:0007669"/>
    <property type="project" value="TreeGrafter"/>
</dbReference>
<dbReference type="PANTHER" id="PTHR11036:SF16">
    <property type="entry name" value="SEMAPHORIN-4C"/>
    <property type="match status" value="1"/>
</dbReference>
<dbReference type="AlphaFoldDB" id="A0A3B3V8F0"/>
<reference evidence="4" key="2">
    <citation type="submission" date="2025-09" db="UniProtKB">
        <authorList>
            <consortium name="Ensembl"/>
        </authorList>
    </citation>
    <scope>IDENTIFICATION</scope>
</reference>
<accession>A0A3B3V8F0</accession>
<dbReference type="Gene3D" id="2.130.10.10">
    <property type="entry name" value="YVTN repeat-like/Quinoprotein amine dehydrogenase"/>
    <property type="match status" value="2"/>
</dbReference>
<dbReference type="GO" id="GO:0030215">
    <property type="term" value="F:semaphorin receptor binding"/>
    <property type="evidence" value="ECO:0007669"/>
    <property type="project" value="InterPro"/>
</dbReference>
<dbReference type="PANTHER" id="PTHR11036">
    <property type="entry name" value="SEMAPHORIN"/>
    <property type="match status" value="1"/>
</dbReference>
<dbReference type="InterPro" id="IPR027231">
    <property type="entry name" value="Semaphorin"/>
</dbReference>
<dbReference type="Ensembl" id="ENSPLAT00000011550.1">
    <property type="protein sequence ID" value="ENSPLAP00000021211.1"/>
    <property type="gene ID" value="ENSPLAG00000004770.1"/>
</dbReference>
<dbReference type="GO" id="GO:0030672">
    <property type="term" value="C:synaptic vesicle membrane"/>
    <property type="evidence" value="ECO:0007669"/>
    <property type="project" value="TreeGrafter"/>
</dbReference>
<dbReference type="Proteomes" id="UP000261500">
    <property type="component" value="Unplaced"/>
</dbReference>
<dbReference type="SUPFAM" id="SSF101912">
    <property type="entry name" value="Sema domain"/>
    <property type="match status" value="1"/>
</dbReference>
<name>A0A3B3V8F0_9TELE</name>
<evidence type="ECO:0000313" key="4">
    <source>
        <dbReference type="Ensembl" id="ENSPLAP00000021211.1"/>
    </source>
</evidence>
<evidence type="ECO:0000259" key="3">
    <source>
        <dbReference type="PROSITE" id="PS51004"/>
    </source>
</evidence>
<dbReference type="PROSITE" id="PS51004">
    <property type="entry name" value="SEMA"/>
    <property type="match status" value="1"/>
</dbReference>
<protein>
    <recommendedName>
        <fullName evidence="3">Sema domain-containing protein</fullName>
    </recommendedName>
</protein>
<sequence length="261" mass="29232">ASLLRGLAGFRENSSSEVRTDDVCLCLHSDGQDSMARFSVQGVFNYSMLTLSDHERVLYVGARETLFALDPNDISRQLRPQKADDFTLNPAALEDGKGKCPYDPAKGHTGLILYSATLNNFLGTEPVILRNLGQQHYSMKSEYLPAWLNEPDFVGSALVRESSGSKDGDDDKIYFFFSERALELDCDTELTVARVARVCKGDLGGTRTLQKKWTTFQKARLECSLPERHVSFNNLRAVFTLPGPDWRGTTFYGIFHAQWSV</sequence>
<dbReference type="InterPro" id="IPR036352">
    <property type="entry name" value="Semap_dom_sf"/>
</dbReference>
<dbReference type="InterPro" id="IPR015943">
    <property type="entry name" value="WD40/YVTN_repeat-like_dom_sf"/>
</dbReference>
<organism evidence="4 5">
    <name type="scientific">Poecilia latipinna</name>
    <name type="common">sailfin molly</name>
    <dbReference type="NCBI Taxonomy" id="48699"/>
    <lineage>
        <taxon>Eukaryota</taxon>
        <taxon>Metazoa</taxon>
        <taxon>Chordata</taxon>
        <taxon>Craniata</taxon>
        <taxon>Vertebrata</taxon>
        <taxon>Euteleostomi</taxon>
        <taxon>Actinopterygii</taxon>
        <taxon>Neopterygii</taxon>
        <taxon>Teleostei</taxon>
        <taxon>Neoteleostei</taxon>
        <taxon>Acanthomorphata</taxon>
        <taxon>Ovalentaria</taxon>
        <taxon>Atherinomorphae</taxon>
        <taxon>Cyprinodontiformes</taxon>
        <taxon>Poeciliidae</taxon>
        <taxon>Poeciliinae</taxon>
        <taxon>Poecilia</taxon>
    </lineage>
</organism>
<feature type="domain" description="Sema" evidence="3">
    <location>
        <begin position="1"/>
        <end position="261"/>
    </location>
</feature>
<comment type="caution">
    <text evidence="2">Lacks conserved residue(s) required for the propagation of feature annotation.</text>
</comment>
<reference evidence="4" key="1">
    <citation type="submission" date="2025-08" db="UniProtKB">
        <authorList>
            <consortium name="Ensembl"/>
        </authorList>
    </citation>
    <scope>IDENTIFICATION</scope>
</reference>
<dbReference type="InterPro" id="IPR001627">
    <property type="entry name" value="Semap_dom"/>
</dbReference>
<dbReference type="GO" id="GO:0007411">
    <property type="term" value="P:axon guidance"/>
    <property type="evidence" value="ECO:0007669"/>
    <property type="project" value="TreeGrafter"/>
</dbReference>
<dbReference type="GO" id="GO:0030335">
    <property type="term" value="P:positive regulation of cell migration"/>
    <property type="evidence" value="ECO:0007669"/>
    <property type="project" value="TreeGrafter"/>
</dbReference>
<keyword evidence="1" id="KW-0325">Glycoprotein</keyword>
<dbReference type="GO" id="GO:0045499">
    <property type="term" value="F:chemorepellent activity"/>
    <property type="evidence" value="ECO:0007669"/>
    <property type="project" value="TreeGrafter"/>
</dbReference>